<evidence type="ECO:0000313" key="3">
    <source>
        <dbReference type="Proteomes" id="UP000316270"/>
    </source>
</evidence>
<gene>
    <name evidence="2" type="ORF">FKW77_007557</name>
</gene>
<feature type="region of interest" description="Disordered" evidence="1">
    <location>
        <begin position="22"/>
        <end position="58"/>
    </location>
</feature>
<dbReference type="AlphaFoldDB" id="A0A517KZQ8"/>
<reference evidence="2 3" key="1">
    <citation type="submission" date="2019-07" db="EMBL/GenBank/DDBJ databases">
        <title>Finished genome of Venturia effusa.</title>
        <authorList>
            <person name="Young C.A."/>
            <person name="Cox M.P."/>
            <person name="Ganley A.R.D."/>
            <person name="David W.J."/>
        </authorList>
    </citation>
    <scope>NUCLEOTIDE SEQUENCE [LARGE SCALE GENOMIC DNA]</scope>
    <source>
        <strain evidence="3">albino</strain>
    </source>
</reference>
<dbReference type="OrthoDB" id="3942646at2759"/>
<evidence type="ECO:0000313" key="2">
    <source>
        <dbReference type="EMBL" id="QDS68874.1"/>
    </source>
</evidence>
<protein>
    <submittedName>
        <fullName evidence="2">Uncharacterized protein</fullName>
    </submittedName>
</protein>
<sequence length="78" mass="8764">MASVIIALGVAAYFTTEKVREHKQKKRDLKAQQTLEGDVSTFDGTTPPYDDDEHLPTYHKEALPAYAKKDYRTPPGLV</sequence>
<keyword evidence="3" id="KW-1185">Reference proteome</keyword>
<organism evidence="2 3">
    <name type="scientific">Venturia effusa</name>
    <dbReference type="NCBI Taxonomy" id="50376"/>
    <lineage>
        <taxon>Eukaryota</taxon>
        <taxon>Fungi</taxon>
        <taxon>Dikarya</taxon>
        <taxon>Ascomycota</taxon>
        <taxon>Pezizomycotina</taxon>
        <taxon>Dothideomycetes</taxon>
        <taxon>Pleosporomycetidae</taxon>
        <taxon>Venturiales</taxon>
        <taxon>Venturiaceae</taxon>
        <taxon>Venturia</taxon>
    </lineage>
</organism>
<dbReference type="Proteomes" id="UP000316270">
    <property type="component" value="Chromosome 2"/>
</dbReference>
<proteinExistence type="predicted"/>
<name>A0A517KZQ8_9PEZI</name>
<dbReference type="EMBL" id="CP042186">
    <property type="protein sequence ID" value="QDS68874.1"/>
    <property type="molecule type" value="Genomic_DNA"/>
</dbReference>
<evidence type="ECO:0000256" key="1">
    <source>
        <dbReference type="SAM" id="MobiDB-lite"/>
    </source>
</evidence>
<accession>A0A517KZQ8</accession>